<keyword evidence="2" id="KW-1185">Reference proteome</keyword>
<dbReference type="EMBL" id="JOKG01000001">
    <property type="protein sequence ID" value="KEQ16034.1"/>
    <property type="molecule type" value="Genomic_DNA"/>
</dbReference>
<evidence type="ECO:0000313" key="2">
    <source>
        <dbReference type="Proteomes" id="UP000028006"/>
    </source>
</evidence>
<protein>
    <recommendedName>
        <fullName evidence="3">Radical SAM protein</fullName>
    </recommendedName>
</protein>
<gene>
    <name evidence="1" type="ORF">GZ77_06095</name>
</gene>
<sequence>MTRFVNTFGGYLRAKYGEKVHKISVNASFTCPNRDGTKGIGGCTFCNNASFSPDTTNAGDITARIQSAKDKVPKRTGAGKFIAYFQSYRNTYTNSVF</sequence>
<reference evidence="1 2" key="1">
    <citation type="submission" date="2014-06" db="EMBL/GenBank/DDBJ databases">
        <title>Whole Genome Sequences of Three Symbiotic Endozoicomonas Bacteria.</title>
        <authorList>
            <person name="Neave M.J."/>
            <person name="Apprill A."/>
            <person name="Voolstra C.R."/>
        </authorList>
    </citation>
    <scope>NUCLEOTIDE SEQUENCE [LARGE SCALE GENOMIC DNA]</scope>
    <source>
        <strain evidence="1 2">LMG 24815</strain>
    </source>
</reference>
<dbReference type="Proteomes" id="UP000028006">
    <property type="component" value="Unassembled WGS sequence"/>
</dbReference>
<dbReference type="eggNOG" id="COG1242">
    <property type="taxonomic scope" value="Bacteria"/>
</dbReference>
<dbReference type="SUPFAM" id="SSF102114">
    <property type="entry name" value="Radical SAM enzymes"/>
    <property type="match status" value="1"/>
</dbReference>
<dbReference type="InterPro" id="IPR058240">
    <property type="entry name" value="rSAM_sf"/>
</dbReference>
<comment type="caution">
    <text evidence="1">The sequence shown here is derived from an EMBL/GenBank/DDBJ whole genome shotgun (WGS) entry which is preliminary data.</text>
</comment>
<evidence type="ECO:0000313" key="1">
    <source>
        <dbReference type="EMBL" id="KEQ16034.1"/>
    </source>
</evidence>
<evidence type="ECO:0008006" key="3">
    <source>
        <dbReference type="Google" id="ProtNLM"/>
    </source>
</evidence>
<name>A0A081NC61_9GAMM</name>
<accession>A0A081NC61</accession>
<proteinExistence type="predicted"/>
<organism evidence="1 2">
    <name type="scientific">Endozoicomonas montiporae</name>
    <dbReference type="NCBI Taxonomy" id="1027273"/>
    <lineage>
        <taxon>Bacteria</taxon>
        <taxon>Pseudomonadati</taxon>
        <taxon>Pseudomonadota</taxon>
        <taxon>Gammaproteobacteria</taxon>
        <taxon>Oceanospirillales</taxon>
        <taxon>Endozoicomonadaceae</taxon>
        <taxon>Endozoicomonas</taxon>
    </lineage>
</organism>
<dbReference type="AlphaFoldDB" id="A0A081NC61"/>